<feature type="transmembrane region" description="Helical" evidence="9">
    <location>
        <begin position="30"/>
        <end position="47"/>
    </location>
</feature>
<evidence type="ECO:0000256" key="3">
    <source>
        <dbReference type="ARBA" id="ARBA00022448"/>
    </source>
</evidence>
<accession>A0AAQ2HFX1</accession>
<dbReference type="RefSeq" id="WP_134366807.1">
    <property type="nucleotide sequence ID" value="NZ_SOFY01000047.1"/>
</dbReference>
<feature type="region of interest" description="Disordered" evidence="8">
    <location>
        <begin position="1"/>
        <end position="21"/>
    </location>
</feature>
<evidence type="ECO:0000256" key="8">
    <source>
        <dbReference type="SAM" id="MobiDB-lite"/>
    </source>
</evidence>
<feature type="transmembrane region" description="Helical" evidence="9">
    <location>
        <begin position="326"/>
        <end position="344"/>
    </location>
</feature>
<dbReference type="SUPFAM" id="SSF103473">
    <property type="entry name" value="MFS general substrate transporter"/>
    <property type="match status" value="1"/>
</dbReference>
<feature type="domain" description="Major facilitator superfamily (MFS) profile" evidence="10">
    <location>
        <begin position="26"/>
        <end position="413"/>
    </location>
</feature>
<keyword evidence="3" id="KW-0813">Transport</keyword>
<dbReference type="PANTHER" id="PTHR43271">
    <property type="entry name" value="BLL2771 PROTEIN"/>
    <property type="match status" value="1"/>
</dbReference>
<evidence type="ECO:0000259" key="10">
    <source>
        <dbReference type="PROSITE" id="PS50850"/>
    </source>
</evidence>
<evidence type="ECO:0000256" key="9">
    <source>
        <dbReference type="SAM" id="Phobius"/>
    </source>
</evidence>
<comment type="caution">
    <text evidence="11">The sequence shown here is derived from an EMBL/GenBank/DDBJ whole genome shotgun (WGS) entry which is preliminary data.</text>
</comment>
<evidence type="ECO:0000256" key="2">
    <source>
        <dbReference type="ARBA" id="ARBA00008335"/>
    </source>
</evidence>
<organism evidence="11 12">
    <name type="scientific">Cryobacterium shii</name>
    <dbReference type="NCBI Taxonomy" id="1259235"/>
    <lineage>
        <taxon>Bacteria</taxon>
        <taxon>Bacillati</taxon>
        <taxon>Actinomycetota</taxon>
        <taxon>Actinomycetes</taxon>
        <taxon>Micrococcales</taxon>
        <taxon>Microbacteriaceae</taxon>
        <taxon>Cryobacterium</taxon>
    </lineage>
</organism>
<dbReference type="InterPro" id="IPR011701">
    <property type="entry name" value="MFS"/>
</dbReference>
<name>A0AAQ2HFX1_9MICO</name>
<keyword evidence="7 9" id="KW-0472">Membrane</keyword>
<feature type="transmembrane region" description="Helical" evidence="9">
    <location>
        <begin position="391"/>
        <end position="409"/>
    </location>
</feature>
<dbReference type="PROSITE" id="PS50850">
    <property type="entry name" value="MFS"/>
    <property type="match status" value="1"/>
</dbReference>
<dbReference type="PANTHER" id="PTHR43271:SF1">
    <property type="entry name" value="INNER MEMBRANE TRANSPORT PROTEIN YNFM"/>
    <property type="match status" value="1"/>
</dbReference>
<evidence type="ECO:0000256" key="5">
    <source>
        <dbReference type="ARBA" id="ARBA00022692"/>
    </source>
</evidence>
<dbReference type="CDD" id="cd17324">
    <property type="entry name" value="MFS_NepI_like"/>
    <property type="match status" value="1"/>
</dbReference>
<evidence type="ECO:0000256" key="4">
    <source>
        <dbReference type="ARBA" id="ARBA00022475"/>
    </source>
</evidence>
<dbReference type="Pfam" id="PF07690">
    <property type="entry name" value="MFS_1"/>
    <property type="match status" value="1"/>
</dbReference>
<feature type="transmembrane region" description="Helical" evidence="9">
    <location>
        <begin position="238"/>
        <end position="258"/>
    </location>
</feature>
<feature type="transmembrane region" description="Helical" evidence="9">
    <location>
        <begin position="125"/>
        <end position="143"/>
    </location>
</feature>
<keyword evidence="6 9" id="KW-1133">Transmembrane helix</keyword>
<dbReference type="Proteomes" id="UP000297403">
    <property type="component" value="Unassembled WGS sequence"/>
</dbReference>
<feature type="transmembrane region" description="Helical" evidence="9">
    <location>
        <begin position="184"/>
        <end position="204"/>
    </location>
</feature>
<dbReference type="GO" id="GO:0005886">
    <property type="term" value="C:plasma membrane"/>
    <property type="evidence" value="ECO:0007669"/>
    <property type="project" value="UniProtKB-SubCell"/>
</dbReference>
<feature type="transmembrane region" description="Helical" evidence="9">
    <location>
        <begin position="155"/>
        <end position="172"/>
    </location>
</feature>
<dbReference type="EMBL" id="SOFY01000047">
    <property type="protein sequence ID" value="TFC47106.1"/>
    <property type="molecule type" value="Genomic_DNA"/>
</dbReference>
<feature type="transmembrane region" description="Helical" evidence="9">
    <location>
        <begin position="273"/>
        <end position="295"/>
    </location>
</feature>
<feature type="transmembrane region" description="Helical" evidence="9">
    <location>
        <begin position="302"/>
        <end position="320"/>
    </location>
</feature>
<keyword evidence="4" id="KW-1003">Cell membrane</keyword>
<feature type="transmembrane region" description="Helical" evidence="9">
    <location>
        <begin position="59"/>
        <end position="82"/>
    </location>
</feature>
<sequence>MTAPRSAPPASGLPRAWTGHSRGSRDYRRLLAGLFFAGIATFAQLYSPQATLPQIAADLHVGAATAALVVSASTVGLAIGVIPWSAVADHIGRVRAMTVAVTAATVFGLVVPFAPTFPLLLTGRLLEGLMIGGVPAIAIAYLSEEITPGHAARAAGTYVAGTTIGGLLGRLVAGPVAELSNWRIGVFSVAVLCAVAAALFVALAPKPRGFVPRRARARNPAESLHRLLAVNLRSPRQLALYAQGFLLMGGFVALYNYLGFRLAAPPFNLPQTLISLVFIAYLAGTWSSAQAGILASRFGRRAVLLVSIAVMVTGVLLTLTTAVLPVLIGLVVATAGFFAAHAIASGWTGSDATTGRAQASSLYNFSYYAGSSLFGWLGGVFFVSFGWLGTAGMVAGLAALAGALTLALLPRGRAGIALPSGCRNF</sequence>
<evidence type="ECO:0000313" key="12">
    <source>
        <dbReference type="Proteomes" id="UP000297403"/>
    </source>
</evidence>
<proteinExistence type="inferred from homology"/>
<feature type="transmembrane region" description="Helical" evidence="9">
    <location>
        <begin position="94"/>
        <end position="113"/>
    </location>
</feature>
<dbReference type="GO" id="GO:0022857">
    <property type="term" value="F:transmembrane transporter activity"/>
    <property type="evidence" value="ECO:0007669"/>
    <property type="project" value="InterPro"/>
</dbReference>
<evidence type="ECO:0000313" key="11">
    <source>
        <dbReference type="EMBL" id="TFC47106.1"/>
    </source>
</evidence>
<reference evidence="11 12" key="1">
    <citation type="submission" date="2019-03" db="EMBL/GenBank/DDBJ databases">
        <title>Genomics of glacier-inhabiting Cryobacterium strains.</title>
        <authorList>
            <person name="Liu Q."/>
            <person name="Xin Y.-H."/>
        </authorList>
    </citation>
    <scope>NUCLEOTIDE SEQUENCE [LARGE SCALE GENOMIC DNA]</scope>
    <source>
        <strain evidence="12">TMT1-22</strain>
    </source>
</reference>
<gene>
    <name evidence="11" type="ORF">E3O49_08965</name>
</gene>
<dbReference type="InterPro" id="IPR036259">
    <property type="entry name" value="MFS_trans_sf"/>
</dbReference>
<evidence type="ECO:0000256" key="7">
    <source>
        <dbReference type="ARBA" id="ARBA00023136"/>
    </source>
</evidence>
<evidence type="ECO:0000256" key="6">
    <source>
        <dbReference type="ARBA" id="ARBA00022989"/>
    </source>
</evidence>
<feature type="transmembrane region" description="Helical" evidence="9">
    <location>
        <begin position="365"/>
        <end position="385"/>
    </location>
</feature>
<keyword evidence="12" id="KW-1185">Reference proteome</keyword>
<keyword evidence="5 9" id="KW-0812">Transmembrane</keyword>
<comment type="similarity">
    <text evidence="2">Belongs to the major facilitator superfamily.</text>
</comment>
<comment type="subcellular location">
    <subcellularLocation>
        <location evidence="1">Cell membrane</location>
        <topology evidence="1">Multi-pass membrane protein</topology>
    </subcellularLocation>
</comment>
<dbReference type="InterPro" id="IPR020846">
    <property type="entry name" value="MFS_dom"/>
</dbReference>
<dbReference type="Gene3D" id="1.20.1250.20">
    <property type="entry name" value="MFS general substrate transporter like domains"/>
    <property type="match status" value="1"/>
</dbReference>
<dbReference type="AlphaFoldDB" id="A0AAQ2HFX1"/>
<evidence type="ECO:0000256" key="1">
    <source>
        <dbReference type="ARBA" id="ARBA00004651"/>
    </source>
</evidence>
<protein>
    <submittedName>
        <fullName evidence="11">MFS transporter</fullName>
    </submittedName>
</protein>